<dbReference type="GO" id="GO:0008380">
    <property type="term" value="P:RNA splicing"/>
    <property type="evidence" value="ECO:0007669"/>
    <property type="project" value="UniProtKB-KW"/>
</dbReference>
<evidence type="ECO:0000259" key="12">
    <source>
        <dbReference type="PROSITE" id="PS50102"/>
    </source>
</evidence>
<dbReference type="GO" id="GO:0030532">
    <property type="term" value="C:small nuclear ribonucleoprotein complex"/>
    <property type="evidence" value="ECO:0007669"/>
    <property type="project" value="UniProtKB-ARBA"/>
</dbReference>
<dbReference type="SUPFAM" id="SSF54928">
    <property type="entry name" value="RNA-binding domain, RBD"/>
    <property type="match status" value="1"/>
</dbReference>
<comment type="similarity">
    <text evidence="2">Belongs to the RRM U1 A/B'' family.</text>
</comment>
<dbReference type="InterPro" id="IPR000504">
    <property type="entry name" value="RRM_dom"/>
</dbReference>
<evidence type="ECO:0000256" key="2">
    <source>
        <dbReference type="ARBA" id="ARBA00007243"/>
    </source>
</evidence>
<proteinExistence type="inferred from homology"/>
<comment type="caution">
    <text evidence="13">The sequence shown here is derived from an EMBL/GenBank/DDBJ whole genome shotgun (WGS) entry which is preliminary data.</text>
</comment>
<evidence type="ECO:0000313" key="14">
    <source>
        <dbReference type="Proteomes" id="UP000886523"/>
    </source>
</evidence>
<dbReference type="SMART" id="SM00360">
    <property type="entry name" value="RRM"/>
    <property type="match status" value="2"/>
</dbReference>
<gene>
    <name evidence="13" type="ORF">BS47DRAFT_1304436</name>
</gene>
<keyword evidence="7" id="KW-0508">mRNA splicing</keyword>
<dbReference type="Pfam" id="PF00076">
    <property type="entry name" value="RRM_1"/>
    <property type="match status" value="2"/>
</dbReference>
<dbReference type="CDD" id="cd12246">
    <property type="entry name" value="RRM1_U1A_like"/>
    <property type="match status" value="1"/>
</dbReference>
<evidence type="ECO:0000256" key="8">
    <source>
        <dbReference type="ARBA" id="ARBA00023242"/>
    </source>
</evidence>
<evidence type="ECO:0000256" key="3">
    <source>
        <dbReference type="ARBA" id="ARBA00022664"/>
    </source>
</evidence>
<keyword evidence="14" id="KW-1185">Reference proteome</keyword>
<evidence type="ECO:0000256" key="7">
    <source>
        <dbReference type="ARBA" id="ARBA00023187"/>
    </source>
</evidence>
<dbReference type="GO" id="GO:0005681">
    <property type="term" value="C:spliceosomal complex"/>
    <property type="evidence" value="ECO:0007669"/>
    <property type="project" value="UniProtKB-KW"/>
</dbReference>
<keyword evidence="3" id="KW-0507">mRNA processing</keyword>
<comment type="subcellular location">
    <subcellularLocation>
        <location evidence="1">Nucleus</location>
    </subcellularLocation>
</comment>
<feature type="domain" description="RRM" evidence="12">
    <location>
        <begin position="179"/>
        <end position="257"/>
    </location>
</feature>
<dbReference type="InterPro" id="IPR012677">
    <property type="entry name" value="Nucleotide-bd_a/b_plait_sf"/>
</dbReference>
<dbReference type="Gene3D" id="3.30.70.330">
    <property type="match status" value="2"/>
</dbReference>
<dbReference type="GO" id="GO:0003723">
    <property type="term" value="F:RNA binding"/>
    <property type="evidence" value="ECO:0007669"/>
    <property type="project" value="UniProtKB-UniRule"/>
</dbReference>
<dbReference type="FunFam" id="3.30.70.330:FF:000029">
    <property type="entry name" value="U2 small nuclear ribonucleoprotein B"/>
    <property type="match status" value="1"/>
</dbReference>
<dbReference type="InterPro" id="IPR035979">
    <property type="entry name" value="RBD_domain_sf"/>
</dbReference>
<dbReference type="Proteomes" id="UP000886523">
    <property type="component" value="Unassembled WGS sequence"/>
</dbReference>
<dbReference type="FunFam" id="3.30.70.330:FF:000039">
    <property type="entry name" value="U1 small nuclear ribonucleoprotein A"/>
    <property type="match status" value="1"/>
</dbReference>
<evidence type="ECO:0000256" key="10">
    <source>
        <dbReference type="PROSITE-ProRule" id="PRU00176"/>
    </source>
</evidence>
<dbReference type="OrthoDB" id="277802at2759"/>
<keyword evidence="4" id="KW-0747">Spliceosome</keyword>
<protein>
    <recommendedName>
        <fullName evidence="12">RRM domain-containing protein</fullName>
    </recommendedName>
</protein>
<keyword evidence="9" id="KW-0687">Ribonucleoprotein</keyword>
<reference evidence="13" key="1">
    <citation type="journal article" date="2020" name="Nat. Commun.">
        <title>Large-scale genome sequencing of mycorrhizal fungi provides insights into the early evolution of symbiotic traits.</title>
        <authorList>
            <person name="Miyauchi S."/>
            <person name="Kiss E."/>
            <person name="Kuo A."/>
            <person name="Drula E."/>
            <person name="Kohler A."/>
            <person name="Sanchez-Garcia M."/>
            <person name="Morin E."/>
            <person name="Andreopoulos B."/>
            <person name="Barry K.W."/>
            <person name="Bonito G."/>
            <person name="Buee M."/>
            <person name="Carver A."/>
            <person name="Chen C."/>
            <person name="Cichocki N."/>
            <person name="Clum A."/>
            <person name="Culley D."/>
            <person name="Crous P.W."/>
            <person name="Fauchery L."/>
            <person name="Girlanda M."/>
            <person name="Hayes R.D."/>
            <person name="Keri Z."/>
            <person name="LaButti K."/>
            <person name="Lipzen A."/>
            <person name="Lombard V."/>
            <person name="Magnuson J."/>
            <person name="Maillard F."/>
            <person name="Murat C."/>
            <person name="Nolan M."/>
            <person name="Ohm R.A."/>
            <person name="Pangilinan J."/>
            <person name="Pereira M.F."/>
            <person name="Perotto S."/>
            <person name="Peter M."/>
            <person name="Pfister S."/>
            <person name="Riley R."/>
            <person name="Sitrit Y."/>
            <person name="Stielow J.B."/>
            <person name="Szollosi G."/>
            <person name="Zifcakova L."/>
            <person name="Stursova M."/>
            <person name="Spatafora J.W."/>
            <person name="Tedersoo L."/>
            <person name="Vaario L.M."/>
            <person name="Yamada A."/>
            <person name="Yan M."/>
            <person name="Wang P."/>
            <person name="Xu J."/>
            <person name="Bruns T."/>
            <person name="Baldrian P."/>
            <person name="Vilgalys R."/>
            <person name="Dunand C."/>
            <person name="Henrissat B."/>
            <person name="Grigoriev I.V."/>
            <person name="Hibbett D."/>
            <person name="Nagy L.G."/>
            <person name="Martin F.M."/>
        </authorList>
    </citation>
    <scope>NUCLEOTIDE SEQUENCE</scope>
    <source>
        <strain evidence="13">UP504</strain>
    </source>
</reference>
<dbReference type="PROSITE" id="PS50102">
    <property type="entry name" value="RRM"/>
    <property type="match status" value="2"/>
</dbReference>
<evidence type="ECO:0000256" key="9">
    <source>
        <dbReference type="ARBA" id="ARBA00023274"/>
    </source>
</evidence>
<evidence type="ECO:0000313" key="13">
    <source>
        <dbReference type="EMBL" id="KAF9507084.1"/>
    </source>
</evidence>
<keyword evidence="5" id="KW-0677">Repeat</keyword>
<accession>A0A9P6DQ76</accession>
<evidence type="ECO:0000256" key="4">
    <source>
        <dbReference type="ARBA" id="ARBA00022728"/>
    </source>
</evidence>
<feature type="compositionally biased region" description="Acidic residues" evidence="11">
    <location>
        <begin position="142"/>
        <end position="153"/>
    </location>
</feature>
<organism evidence="13 14">
    <name type="scientific">Hydnum rufescens UP504</name>
    <dbReference type="NCBI Taxonomy" id="1448309"/>
    <lineage>
        <taxon>Eukaryota</taxon>
        <taxon>Fungi</taxon>
        <taxon>Dikarya</taxon>
        <taxon>Basidiomycota</taxon>
        <taxon>Agaricomycotina</taxon>
        <taxon>Agaricomycetes</taxon>
        <taxon>Cantharellales</taxon>
        <taxon>Hydnaceae</taxon>
        <taxon>Hydnum</taxon>
    </lineage>
</organism>
<dbReference type="AlphaFoldDB" id="A0A9P6DQ76"/>
<dbReference type="GO" id="GO:0006397">
    <property type="term" value="P:mRNA processing"/>
    <property type="evidence" value="ECO:0007669"/>
    <property type="project" value="UniProtKB-KW"/>
</dbReference>
<evidence type="ECO:0000256" key="6">
    <source>
        <dbReference type="ARBA" id="ARBA00022884"/>
    </source>
</evidence>
<feature type="region of interest" description="Disordered" evidence="11">
    <location>
        <begin position="124"/>
        <end position="170"/>
    </location>
</feature>
<dbReference type="CDD" id="cd12247">
    <property type="entry name" value="RRM2_U1A_like"/>
    <property type="match status" value="1"/>
</dbReference>
<dbReference type="EMBL" id="MU129091">
    <property type="protein sequence ID" value="KAF9507084.1"/>
    <property type="molecule type" value="Genomic_DNA"/>
</dbReference>
<keyword evidence="6 10" id="KW-0694">RNA-binding</keyword>
<keyword evidence="8" id="KW-0539">Nucleus</keyword>
<evidence type="ECO:0000256" key="11">
    <source>
        <dbReference type="SAM" id="MobiDB-lite"/>
    </source>
</evidence>
<evidence type="ECO:0000256" key="5">
    <source>
        <dbReference type="ARBA" id="ARBA00022737"/>
    </source>
</evidence>
<dbReference type="PANTHER" id="PTHR10501">
    <property type="entry name" value="U1 SMALL NUCLEAR RIBONUCLEOPROTEIN A/U2 SMALL NUCLEAR RIBONUCLEOPROTEIN B"/>
    <property type="match status" value="1"/>
</dbReference>
<feature type="domain" description="RRM" evidence="12">
    <location>
        <begin position="7"/>
        <end position="86"/>
    </location>
</feature>
<name>A0A9P6DQ76_9AGAM</name>
<feature type="compositionally biased region" description="Basic and acidic residues" evidence="11">
    <location>
        <begin position="131"/>
        <end position="141"/>
    </location>
</feature>
<sequence length="257" mass="28669">MSLPPNATLYIRNLNDIVKKEELRAQLYALFSTYGKIIDVVAQKGAKKRGQAFVVFRDLAGATSALRSLDGELFYDKKMQIEYARTPSHATLRHQDPNFVPPKLNQAMNAKKIKRLEKSLYRTQKMTNESGNEKTTRRREAEGDDMEVDDDDEGASKGMTTSNAQTAPPIPSVPLLPSAILLCQNLPAEVTDDVLAVLFQQYSGFQGTKLSAPDPATKSKTAHVRYDTADQATVALEALDHFQIKRGWNMRVSYAFL</sequence>
<evidence type="ECO:0000256" key="1">
    <source>
        <dbReference type="ARBA" id="ARBA00004123"/>
    </source>
</evidence>